<protein>
    <submittedName>
        <fullName evidence="3">Nucleoporin_C domain-containing protein</fullName>
    </submittedName>
</protein>
<evidence type="ECO:0000313" key="3">
    <source>
        <dbReference type="WBParaSite" id="Pan_g6377.t1"/>
    </source>
</evidence>
<evidence type="ECO:0000313" key="2">
    <source>
        <dbReference type="Proteomes" id="UP000492821"/>
    </source>
</evidence>
<reference evidence="2" key="1">
    <citation type="journal article" date="2013" name="Genetics">
        <title>The draft genome and transcriptome of Panagrellus redivivus are shaped by the harsh demands of a free-living lifestyle.</title>
        <authorList>
            <person name="Srinivasan J."/>
            <person name="Dillman A.R."/>
            <person name="Macchietto M.G."/>
            <person name="Heikkinen L."/>
            <person name="Lakso M."/>
            <person name="Fracchia K.M."/>
            <person name="Antoshechkin I."/>
            <person name="Mortazavi A."/>
            <person name="Wong G."/>
            <person name="Sternberg P.W."/>
        </authorList>
    </citation>
    <scope>NUCLEOTIDE SEQUENCE [LARGE SCALE GENOMIC DNA]</scope>
    <source>
        <strain evidence="2">MT8872</strain>
    </source>
</reference>
<dbReference type="Proteomes" id="UP000492821">
    <property type="component" value="Unassembled WGS sequence"/>
</dbReference>
<proteinExistence type="predicted"/>
<feature type="compositionally biased region" description="Acidic residues" evidence="1">
    <location>
        <begin position="7"/>
        <end position="16"/>
    </location>
</feature>
<sequence length="308" mass="35348">MLAQFDIADDSQSESEAESKEPRFNDAQPGQLFLLGDWFMNPTDEIRFFVDDLDILHKQAGYYIWKRQYSEAYDVYRKILDNWDHKSGRRRETLDAMVHCAMRAGLRLQVKEALAALKDDVSSLSDQVNLWTTTVAVAEYDADIVPDSEHLTNIVYLCTLAECGRHWVMFDKVSDRILSKTSNFRIGAKVRAFFLLKHEHDLITTASDSTERLIETLMLKLKKDLQEAYTEQEITTACDNICTDIIKTKDAKETDHSTEPPPHACKSDGIVKSESELAELRQHFVTRFSWLFADNDQLGNALIKQIES</sequence>
<dbReference type="AlphaFoldDB" id="A0A7E4W3H8"/>
<dbReference type="WBParaSite" id="Pan_g6377.t1">
    <property type="protein sequence ID" value="Pan_g6377.t1"/>
    <property type="gene ID" value="Pan_g6377"/>
</dbReference>
<feature type="region of interest" description="Disordered" evidence="1">
    <location>
        <begin position="1"/>
        <end position="28"/>
    </location>
</feature>
<organism evidence="2 3">
    <name type="scientific">Panagrellus redivivus</name>
    <name type="common">Microworm</name>
    <dbReference type="NCBI Taxonomy" id="6233"/>
    <lineage>
        <taxon>Eukaryota</taxon>
        <taxon>Metazoa</taxon>
        <taxon>Ecdysozoa</taxon>
        <taxon>Nematoda</taxon>
        <taxon>Chromadorea</taxon>
        <taxon>Rhabditida</taxon>
        <taxon>Tylenchina</taxon>
        <taxon>Panagrolaimomorpha</taxon>
        <taxon>Panagrolaimoidea</taxon>
        <taxon>Panagrolaimidae</taxon>
        <taxon>Panagrellus</taxon>
    </lineage>
</organism>
<reference evidence="3" key="2">
    <citation type="submission" date="2020-10" db="UniProtKB">
        <authorList>
            <consortium name="WormBaseParasite"/>
        </authorList>
    </citation>
    <scope>IDENTIFICATION</scope>
</reference>
<keyword evidence="2" id="KW-1185">Reference proteome</keyword>
<accession>A0A7E4W3H8</accession>
<evidence type="ECO:0000256" key="1">
    <source>
        <dbReference type="SAM" id="MobiDB-lite"/>
    </source>
</evidence>
<name>A0A7E4W3H8_PANRE</name>